<dbReference type="GO" id="GO:0008270">
    <property type="term" value="F:zinc ion binding"/>
    <property type="evidence" value="ECO:0007669"/>
    <property type="project" value="UniProtKB-KW"/>
</dbReference>
<dbReference type="SUPFAM" id="SSF57667">
    <property type="entry name" value="beta-beta-alpha zinc fingers"/>
    <property type="match status" value="1"/>
</dbReference>
<dbReference type="InterPro" id="IPR013087">
    <property type="entry name" value="Znf_C2H2_type"/>
</dbReference>
<keyword evidence="1" id="KW-0479">Metal-binding</keyword>
<dbReference type="Proteomes" id="UP000215335">
    <property type="component" value="Unassembled WGS sequence"/>
</dbReference>
<reference evidence="3 4" key="1">
    <citation type="journal article" date="2017" name="Curr. Biol.">
        <title>The Evolution of Venom by Co-option of Single-Copy Genes.</title>
        <authorList>
            <person name="Martinson E.O."/>
            <person name="Mrinalini"/>
            <person name="Kelkar Y.D."/>
            <person name="Chang C.H."/>
            <person name="Werren J.H."/>
        </authorList>
    </citation>
    <scope>NUCLEOTIDE SEQUENCE [LARGE SCALE GENOMIC DNA]</scope>
    <source>
        <strain evidence="3 4">Alberta</strain>
        <tissue evidence="3">Whole body</tissue>
    </source>
</reference>
<sequence>MCNVNQKSFVQKGHLNVHVKTHENVKSYVCSMCQKTFTTN</sequence>
<evidence type="ECO:0000259" key="2">
    <source>
        <dbReference type="PROSITE" id="PS50157"/>
    </source>
</evidence>
<name>A0A232EGY1_9HYME</name>
<evidence type="ECO:0000256" key="1">
    <source>
        <dbReference type="PROSITE-ProRule" id="PRU00042"/>
    </source>
</evidence>
<organism evidence="3 4">
    <name type="scientific">Trichomalopsis sarcophagae</name>
    <dbReference type="NCBI Taxonomy" id="543379"/>
    <lineage>
        <taxon>Eukaryota</taxon>
        <taxon>Metazoa</taxon>
        <taxon>Ecdysozoa</taxon>
        <taxon>Arthropoda</taxon>
        <taxon>Hexapoda</taxon>
        <taxon>Insecta</taxon>
        <taxon>Pterygota</taxon>
        <taxon>Neoptera</taxon>
        <taxon>Endopterygota</taxon>
        <taxon>Hymenoptera</taxon>
        <taxon>Apocrita</taxon>
        <taxon>Proctotrupomorpha</taxon>
        <taxon>Chalcidoidea</taxon>
        <taxon>Pteromalidae</taxon>
        <taxon>Pteromalinae</taxon>
        <taxon>Trichomalopsis</taxon>
    </lineage>
</organism>
<proteinExistence type="predicted"/>
<evidence type="ECO:0000313" key="3">
    <source>
        <dbReference type="EMBL" id="OXU17601.1"/>
    </source>
</evidence>
<dbReference type="AlphaFoldDB" id="A0A232EGY1"/>
<dbReference type="Pfam" id="PF00096">
    <property type="entry name" value="zf-C2H2"/>
    <property type="match status" value="1"/>
</dbReference>
<dbReference type="Gene3D" id="3.30.160.60">
    <property type="entry name" value="Classic Zinc Finger"/>
    <property type="match status" value="1"/>
</dbReference>
<dbReference type="InterPro" id="IPR036236">
    <property type="entry name" value="Znf_C2H2_sf"/>
</dbReference>
<feature type="domain" description="C2H2-type" evidence="2">
    <location>
        <begin position="1"/>
        <end position="27"/>
    </location>
</feature>
<protein>
    <recommendedName>
        <fullName evidence="2">C2H2-type domain-containing protein</fullName>
    </recommendedName>
</protein>
<accession>A0A232EGY1</accession>
<keyword evidence="1" id="KW-0862">Zinc</keyword>
<evidence type="ECO:0000313" key="4">
    <source>
        <dbReference type="Proteomes" id="UP000215335"/>
    </source>
</evidence>
<dbReference type="EMBL" id="NNAY01004652">
    <property type="protein sequence ID" value="OXU17601.1"/>
    <property type="molecule type" value="Genomic_DNA"/>
</dbReference>
<gene>
    <name evidence="3" type="ORF">TSAR_006100</name>
</gene>
<keyword evidence="1" id="KW-0863">Zinc-finger</keyword>
<keyword evidence="4" id="KW-1185">Reference proteome</keyword>
<comment type="caution">
    <text evidence="3">The sequence shown here is derived from an EMBL/GenBank/DDBJ whole genome shotgun (WGS) entry which is preliminary data.</text>
</comment>
<dbReference type="PROSITE" id="PS50157">
    <property type="entry name" value="ZINC_FINGER_C2H2_2"/>
    <property type="match status" value="1"/>
</dbReference>